<organism evidence="7 8">
    <name type="scientific">Terribacillus halophilus</name>
    <dbReference type="NCBI Taxonomy" id="361279"/>
    <lineage>
        <taxon>Bacteria</taxon>
        <taxon>Bacillati</taxon>
        <taxon>Bacillota</taxon>
        <taxon>Bacilli</taxon>
        <taxon>Bacillales</taxon>
        <taxon>Bacillaceae</taxon>
        <taxon>Terribacillus</taxon>
    </lineage>
</organism>
<evidence type="ECO:0000256" key="1">
    <source>
        <dbReference type="ARBA" id="ARBA00004651"/>
    </source>
</evidence>
<feature type="transmembrane region" description="Helical" evidence="6">
    <location>
        <begin position="12"/>
        <end position="29"/>
    </location>
</feature>
<feature type="transmembrane region" description="Helical" evidence="6">
    <location>
        <begin position="35"/>
        <end position="60"/>
    </location>
</feature>
<feature type="transmembrane region" description="Helical" evidence="6">
    <location>
        <begin position="429"/>
        <end position="446"/>
    </location>
</feature>
<dbReference type="PIRSF" id="PIRSF006060">
    <property type="entry name" value="AA_transporter"/>
    <property type="match status" value="1"/>
</dbReference>
<feature type="transmembrane region" description="Helical" evidence="6">
    <location>
        <begin position="194"/>
        <end position="216"/>
    </location>
</feature>
<feature type="transmembrane region" description="Helical" evidence="6">
    <location>
        <begin position="162"/>
        <end position="182"/>
    </location>
</feature>
<dbReference type="InterPro" id="IPR002293">
    <property type="entry name" value="AA/rel_permease1"/>
</dbReference>
<evidence type="ECO:0000256" key="5">
    <source>
        <dbReference type="ARBA" id="ARBA00023136"/>
    </source>
</evidence>
<keyword evidence="8" id="KW-1185">Reference proteome</keyword>
<feature type="transmembrane region" description="Helical" evidence="6">
    <location>
        <begin position="134"/>
        <end position="155"/>
    </location>
</feature>
<dbReference type="STRING" id="361279.SAMN05421663_10831"/>
<feature type="transmembrane region" description="Helical" evidence="6">
    <location>
        <begin position="236"/>
        <end position="259"/>
    </location>
</feature>
<dbReference type="PANTHER" id="PTHR42770:SF7">
    <property type="entry name" value="MEMBRANE PROTEIN"/>
    <property type="match status" value="1"/>
</dbReference>
<sequence>MARQQLKKTMSKSDVIFLAVGAMLGWGWVVLSGDWILGAGFLGSIIAFVIGGLLICLIGLTYAELSSSMPETGGGLVFVNRAFGRKMGFAAAWAVLAGYVTVITFEAVALPTVIDYIVPVNHVGYLWTLNDWPVYLTWVLIGSGGALILTLLNYVGAKPAAIFQSVFTILMIATAILLLFGASFNGSTANLQPLFTDGTAGVITVLVMVPFLFVGFDVVPQVAEEINAPAKTISRILMISIVCAVLFYLLIVYGVSAALSQEQLENSSLATADAMASLFGSQAFGTILVIGGVAGIITSWNAFIIGASRILYAMAERKMIPSWFMYIHPKYGTPTNAILFLGALAFLAPLLGRPALVWIVNAGGVGMVVGYVLVALAFLRLRKIEPELDRPYKIKYWRTIGWGAVIMSVVFLTFYLPGMPAALVWPYEWVMLIGWTAIGLGLYAVTNRKLAAASTQERSIANDKRI</sequence>
<dbReference type="Gene3D" id="1.20.1740.10">
    <property type="entry name" value="Amino acid/polyamine transporter I"/>
    <property type="match status" value="1"/>
</dbReference>
<dbReference type="GO" id="GO:0022857">
    <property type="term" value="F:transmembrane transporter activity"/>
    <property type="evidence" value="ECO:0007669"/>
    <property type="project" value="InterPro"/>
</dbReference>
<dbReference type="InterPro" id="IPR050367">
    <property type="entry name" value="APC_superfamily"/>
</dbReference>
<evidence type="ECO:0000313" key="8">
    <source>
        <dbReference type="Proteomes" id="UP000198666"/>
    </source>
</evidence>
<protein>
    <submittedName>
        <fullName evidence="7">Amino acid permease</fullName>
    </submittedName>
</protein>
<feature type="transmembrane region" description="Helical" evidence="6">
    <location>
        <begin position="333"/>
        <end position="352"/>
    </location>
</feature>
<dbReference type="AlphaFoldDB" id="A0A1G6T3E4"/>
<reference evidence="8" key="1">
    <citation type="submission" date="2016-10" db="EMBL/GenBank/DDBJ databases">
        <authorList>
            <person name="Varghese N."/>
            <person name="Submissions S."/>
        </authorList>
    </citation>
    <scope>NUCLEOTIDE SEQUENCE [LARGE SCALE GENOMIC DNA]</scope>
    <source>
        <strain evidence="8">DSM 21620</strain>
    </source>
</reference>
<evidence type="ECO:0000313" key="7">
    <source>
        <dbReference type="EMBL" id="SDD23700.1"/>
    </source>
</evidence>
<dbReference type="EMBL" id="FMZB01000008">
    <property type="protein sequence ID" value="SDD23700.1"/>
    <property type="molecule type" value="Genomic_DNA"/>
</dbReference>
<gene>
    <name evidence="7" type="ORF">SAMN05421663_10831</name>
</gene>
<evidence type="ECO:0000256" key="6">
    <source>
        <dbReference type="SAM" id="Phobius"/>
    </source>
</evidence>
<feature type="transmembrane region" description="Helical" evidence="6">
    <location>
        <begin position="400"/>
        <end position="417"/>
    </location>
</feature>
<keyword evidence="4 6" id="KW-1133">Transmembrane helix</keyword>
<keyword evidence="3 6" id="KW-0812">Transmembrane</keyword>
<evidence type="ECO:0000256" key="2">
    <source>
        <dbReference type="ARBA" id="ARBA00022475"/>
    </source>
</evidence>
<keyword evidence="5 6" id="KW-0472">Membrane</keyword>
<keyword evidence="2" id="KW-1003">Cell membrane</keyword>
<evidence type="ECO:0000256" key="3">
    <source>
        <dbReference type="ARBA" id="ARBA00022692"/>
    </source>
</evidence>
<dbReference type="OrthoDB" id="3181223at2"/>
<dbReference type="PANTHER" id="PTHR42770">
    <property type="entry name" value="AMINO ACID TRANSPORTER-RELATED"/>
    <property type="match status" value="1"/>
</dbReference>
<name>A0A1G6T3E4_9BACI</name>
<dbReference type="GO" id="GO:0005886">
    <property type="term" value="C:plasma membrane"/>
    <property type="evidence" value="ECO:0007669"/>
    <property type="project" value="UniProtKB-SubCell"/>
</dbReference>
<feature type="transmembrane region" description="Helical" evidence="6">
    <location>
        <begin position="358"/>
        <end position="379"/>
    </location>
</feature>
<feature type="transmembrane region" description="Helical" evidence="6">
    <location>
        <begin position="279"/>
        <end position="312"/>
    </location>
</feature>
<accession>A0A1G6T3E4</accession>
<evidence type="ECO:0000256" key="4">
    <source>
        <dbReference type="ARBA" id="ARBA00022989"/>
    </source>
</evidence>
<dbReference type="Proteomes" id="UP000198666">
    <property type="component" value="Unassembled WGS sequence"/>
</dbReference>
<proteinExistence type="predicted"/>
<feature type="transmembrane region" description="Helical" evidence="6">
    <location>
        <begin position="90"/>
        <end position="114"/>
    </location>
</feature>
<comment type="subcellular location">
    <subcellularLocation>
        <location evidence="1">Cell membrane</location>
        <topology evidence="1">Multi-pass membrane protein</topology>
    </subcellularLocation>
</comment>
<dbReference type="RefSeq" id="WP_093727882.1">
    <property type="nucleotide sequence ID" value="NZ_FMZB01000008.1"/>
</dbReference>
<dbReference type="Pfam" id="PF13520">
    <property type="entry name" value="AA_permease_2"/>
    <property type="match status" value="1"/>
</dbReference>